<dbReference type="Gene3D" id="3.90.1200.10">
    <property type="match status" value="1"/>
</dbReference>
<reference evidence="2 3" key="1">
    <citation type="journal article" date="2019" name="PLoS ONE">
        <title>Comparative genome analysis indicates high evolutionary potential of pathogenicity genes in Colletotrichum tanaceti.</title>
        <authorList>
            <person name="Lelwala R.V."/>
            <person name="Korhonen P.K."/>
            <person name="Young N.D."/>
            <person name="Scott J.B."/>
            <person name="Ades P.A."/>
            <person name="Gasser R.B."/>
            <person name="Taylor P.W.J."/>
        </authorList>
    </citation>
    <scope>NUCLEOTIDE SEQUENCE [LARGE SCALE GENOMIC DNA]</scope>
    <source>
        <strain evidence="2">BRIP57314</strain>
    </source>
</reference>
<protein>
    <recommendedName>
        <fullName evidence="1">Aminoglycoside phosphotransferase domain-containing protein</fullName>
    </recommendedName>
</protein>
<sequence>MDISSYAASAEGIDALSRHQINEFFALHGPVTKDACHKMAETITGGRVSPTPVQGQTSYTVAADVVPGTVVQFRQSALDLELINLARQTYGRFVPVCEERGVLAHLYVYEMSLVSGVALSRFQHRLLAPQMRQQLLHTVQDLARFFASAWINKPLLRHTLQDTQKLSDHYESILNQLSQSLPVRFQQKLSEIRQSLPLLFRSDYVMTVNHDDLLEMNIHVDEETGRITGIVDWADAKIAPFGTSLWGLETVLGIQTSSSWLFHPDHVYFRQRFWETFYDATGHLSDTDRLAIEVGRLLGLFRVYGFNCVPEREGAEPLTPGDSRLVYLEALCLRSARDA</sequence>
<feature type="domain" description="Aminoglycoside phosphotransferase" evidence="1">
    <location>
        <begin position="106"/>
        <end position="246"/>
    </location>
</feature>
<dbReference type="SUPFAM" id="SSF56112">
    <property type="entry name" value="Protein kinase-like (PK-like)"/>
    <property type="match status" value="1"/>
</dbReference>
<comment type="caution">
    <text evidence="2">The sequence shown here is derived from an EMBL/GenBank/DDBJ whole genome shotgun (WGS) entry which is preliminary data.</text>
</comment>
<dbReference type="Pfam" id="PF01636">
    <property type="entry name" value="APH"/>
    <property type="match status" value="1"/>
</dbReference>
<name>A0A4U6X7X6_9PEZI</name>
<dbReference type="Proteomes" id="UP000310108">
    <property type="component" value="Unassembled WGS sequence"/>
</dbReference>
<dbReference type="AlphaFoldDB" id="A0A4U6X7X6"/>
<dbReference type="InterPro" id="IPR011009">
    <property type="entry name" value="Kinase-like_dom_sf"/>
</dbReference>
<dbReference type="STRING" id="1306861.A0A4U6X7X6"/>
<evidence type="ECO:0000313" key="2">
    <source>
        <dbReference type="EMBL" id="TKW51592.1"/>
    </source>
</evidence>
<dbReference type="InterPro" id="IPR002575">
    <property type="entry name" value="Aminoglycoside_PTrfase"/>
</dbReference>
<dbReference type="OrthoDB" id="4799953at2759"/>
<organism evidence="2 3">
    <name type="scientific">Colletotrichum tanaceti</name>
    <dbReference type="NCBI Taxonomy" id="1306861"/>
    <lineage>
        <taxon>Eukaryota</taxon>
        <taxon>Fungi</taxon>
        <taxon>Dikarya</taxon>
        <taxon>Ascomycota</taxon>
        <taxon>Pezizomycotina</taxon>
        <taxon>Sordariomycetes</taxon>
        <taxon>Hypocreomycetidae</taxon>
        <taxon>Glomerellales</taxon>
        <taxon>Glomerellaceae</taxon>
        <taxon>Colletotrichum</taxon>
        <taxon>Colletotrichum destructivum species complex</taxon>
    </lineage>
</organism>
<proteinExistence type="predicted"/>
<gene>
    <name evidence="2" type="ORF">CTA1_10118</name>
</gene>
<keyword evidence="3" id="KW-1185">Reference proteome</keyword>
<evidence type="ECO:0000313" key="3">
    <source>
        <dbReference type="Proteomes" id="UP000310108"/>
    </source>
</evidence>
<dbReference type="EMBL" id="PJEX01000295">
    <property type="protein sequence ID" value="TKW51592.1"/>
    <property type="molecule type" value="Genomic_DNA"/>
</dbReference>
<accession>A0A4U6X7X6</accession>
<evidence type="ECO:0000259" key="1">
    <source>
        <dbReference type="Pfam" id="PF01636"/>
    </source>
</evidence>